<gene>
    <name evidence="1" type="ORF">HYC85_010708</name>
</gene>
<proteinExistence type="predicted"/>
<keyword evidence="2" id="KW-1185">Reference proteome</keyword>
<sequence length="61" mass="7003">MSRTPRSLLLRLNCRMKVFYRGSAMISNHSRSFFRALICGSHNLSSSSLQSMKKAIQNNIR</sequence>
<organism evidence="1 2">
    <name type="scientific">Camellia sinensis</name>
    <name type="common">Tea plant</name>
    <name type="synonym">Thea sinensis</name>
    <dbReference type="NCBI Taxonomy" id="4442"/>
    <lineage>
        <taxon>Eukaryota</taxon>
        <taxon>Viridiplantae</taxon>
        <taxon>Streptophyta</taxon>
        <taxon>Embryophyta</taxon>
        <taxon>Tracheophyta</taxon>
        <taxon>Spermatophyta</taxon>
        <taxon>Magnoliopsida</taxon>
        <taxon>eudicotyledons</taxon>
        <taxon>Gunneridae</taxon>
        <taxon>Pentapetalae</taxon>
        <taxon>asterids</taxon>
        <taxon>Ericales</taxon>
        <taxon>Theaceae</taxon>
        <taxon>Camellia</taxon>
    </lineage>
</organism>
<name>A0A7J7HL90_CAMSI</name>
<reference evidence="1 2" key="2">
    <citation type="submission" date="2020-07" db="EMBL/GenBank/DDBJ databases">
        <title>Genome assembly of wild tea tree DASZ reveals pedigree and selection history of tea varieties.</title>
        <authorList>
            <person name="Zhang W."/>
        </authorList>
    </citation>
    <scope>NUCLEOTIDE SEQUENCE [LARGE SCALE GENOMIC DNA]</scope>
    <source>
        <strain evidence="2">cv. G240</strain>
        <tissue evidence="1">Leaf</tissue>
    </source>
</reference>
<accession>A0A7J7HL90</accession>
<dbReference type="Proteomes" id="UP000593564">
    <property type="component" value="Unassembled WGS sequence"/>
</dbReference>
<protein>
    <submittedName>
        <fullName evidence="1">Uncharacterized protein</fullName>
    </submittedName>
</protein>
<evidence type="ECO:0000313" key="1">
    <source>
        <dbReference type="EMBL" id="KAF5952764.1"/>
    </source>
</evidence>
<reference evidence="2" key="1">
    <citation type="journal article" date="2020" name="Nat. Commun.">
        <title>Genome assembly of wild tea tree DASZ reveals pedigree and selection history of tea varieties.</title>
        <authorList>
            <person name="Zhang W."/>
            <person name="Zhang Y."/>
            <person name="Qiu H."/>
            <person name="Guo Y."/>
            <person name="Wan H."/>
            <person name="Zhang X."/>
            <person name="Scossa F."/>
            <person name="Alseekh S."/>
            <person name="Zhang Q."/>
            <person name="Wang P."/>
            <person name="Xu L."/>
            <person name="Schmidt M.H."/>
            <person name="Jia X."/>
            <person name="Li D."/>
            <person name="Zhu A."/>
            <person name="Guo F."/>
            <person name="Chen W."/>
            <person name="Ni D."/>
            <person name="Usadel B."/>
            <person name="Fernie A.R."/>
            <person name="Wen W."/>
        </authorList>
    </citation>
    <scope>NUCLEOTIDE SEQUENCE [LARGE SCALE GENOMIC DNA]</scope>
    <source>
        <strain evidence="2">cv. G240</strain>
    </source>
</reference>
<comment type="caution">
    <text evidence="1">The sequence shown here is derived from an EMBL/GenBank/DDBJ whole genome shotgun (WGS) entry which is preliminary data.</text>
</comment>
<dbReference type="EMBL" id="JACBKZ010000004">
    <property type="protein sequence ID" value="KAF5952764.1"/>
    <property type="molecule type" value="Genomic_DNA"/>
</dbReference>
<dbReference type="AlphaFoldDB" id="A0A7J7HL90"/>
<evidence type="ECO:0000313" key="2">
    <source>
        <dbReference type="Proteomes" id="UP000593564"/>
    </source>
</evidence>